<evidence type="ECO:0000313" key="1">
    <source>
        <dbReference type="EMBL" id="JAH86060.1"/>
    </source>
</evidence>
<reference evidence="1" key="2">
    <citation type="journal article" date="2015" name="Fish Shellfish Immunol.">
        <title>Early steps in the European eel (Anguilla anguilla)-Vibrio vulnificus interaction in the gills: Role of the RtxA13 toxin.</title>
        <authorList>
            <person name="Callol A."/>
            <person name="Pajuelo D."/>
            <person name="Ebbesson L."/>
            <person name="Teles M."/>
            <person name="MacKenzie S."/>
            <person name="Amaro C."/>
        </authorList>
    </citation>
    <scope>NUCLEOTIDE SEQUENCE</scope>
</reference>
<organism evidence="1">
    <name type="scientific">Anguilla anguilla</name>
    <name type="common">European freshwater eel</name>
    <name type="synonym">Muraena anguilla</name>
    <dbReference type="NCBI Taxonomy" id="7936"/>
    <lineage>
        <taxon>Eukaryota</taxon>
        <taxon>Metazoa</taxon>
        <taxon>Chordata</taxon>
        <taxon>Craniata</taxon>
        <taxon>Vertebrata</taxon>
        <taxon>Euteleostomi</taxon>
        <taxon>Actinopterygii</taxon>
        <taxon>Neopterygii</taxon>
        <taxon>Teleostei</taxon>
        <taxon>Anguilliformes</taxon>
        <taxon>Anguillidae</taxon>
        <taxon>Anguilla</taxon>
    </lineage>
</organism>
<dbReference type="AlphaFoldDB" id="A0A0E9W8Z4"/>
<name>A0A0E9W8Z4_ANGAN</name>
<dbReference type="EMBL" id="GBXM01022517">
    <property type="protein sequence ID" value="JAH86060.1"/>
    <property type="molecule type" value="Transcribed_RNA"/>
</dbReference>
<proteinExistence type="predicted"/>
<sequence length="23" mass="2552">MGSLMSNINVKLLHLTLALRKAK</sequence>
<reference evidence="1" key="1">
    <citation type="submission" date="2014-11" db="EMBL/GenBank/DDBJ databases">
        <authorList>
            <person name="Amaro Gonzalez C."/>
        </authorList>
    </citation>
    <scope>NUCLEOTIDE SEQUENCE</scope>
</reference>
<protein>
    <submittedName>
        <fullName evidence="1">Uncharacterized protein</fullName>
    </submittedName>
</protein>
<accession>A0A0E9W8Z4</accession>